<comment type="caution">
    <text evidence="2">The sequence shown here is derived from an EMBL/GenBank/DDBJ whole genome shotgun (WGS) entry which is preliminary data.</text>
</comment>
<evidence type="ECO:0000313" key="3">
    <source>
        <dbReference type="Proteomes" id="UP000257109"/>
    </source>
</evidence>
<reference evidence="2" key="1">
    <citation type="submission" date="2018-05" db="EMBL/GenBank/DDBJ databases">
        <title>Draft genome of Mucuna pruriens seed.</title>
        <authorList>
            <person name="Nnadi N.E."/>
            <person name="Vos R."/>
            <person name="Hasami M.H."/>
            <person name="Devisetty U.K."/>
            <person name="Aguiy J.C."/>
        </authorList>
    </citation>
    <scope>NUCLEOTIDE SEQUENCE [LARGE SCALE GENOMIC DNA]</scope>
    <source>
        <tissue evidence="2">Seed</tissue>
    </source>
</reference>
<feature type="compositionally biased region" description="Polar residues" evidence="1">
    <location>
        <begin position="1"/>
        <end position="24"/>
    </location>
</feature>
<dbReference type="AlphaFoldDB" id="A0A371I519"/>
<dbReference type="GO" id="GO:0009860">
    <property type="term" value="P:pollen tube growth"/>
    <property type="evidence" value="ECO:0007669"/>
    <property type="project" value="InterPro"/>
</dbReference>
<dbReference type="GO" id="GO:0009846">
    <property type="term" value="P:pollen germination"/>
    <property type="evidence" value="ECO:0007669"/>
    <property type="project" value="InterPro"/>
</dbReference>
<feature type="non-terminal residue" evidence="2">
    <location>
        <position position="1"/>
    </location>
</feature>
<organism evidence="2 3">
    <name type="scientific">Mucuna pruriens</name>
    <name type="common">Velvet bean</name>
    <name type="synonym">Dolichos pruriens</name>
    <dbReference type="NCBI Taxonomy" id="157652"/>
    <lineage>
        <taxon>Eukaryota</taxon>
        <taxon>Viridiplantae</taxon>
        <taxon>Streptophyta</taxon>
        <taxon>Embryophyta</taxon>
        <taxon>Tracheophyta</taxon>
        <taxon>Spermatophyta</taxon>
        <taxon>Magnoliopsida</taxon>
        <taxon>eudicotyledons</taxon>
        <taxon>Gunneridae</taxon>
        <taxon>Pentapetalae</taxon>
        <taxon>rosids</taxon>
        <taxon>fabids</taxon>
        <taxon>Fabales</taxon>
        <taxon>Fabaceae</taxon>
        <taxon>Papilionoideae</taxon>
        <taxon>50 kb inversion clade</taxon>
        <taxon>NPAAA clade</taxon>
        <taxon>indigoferoid/millettioid clade</taxon>
        <taxon>Phaseoleae</taxon>
        <taxon>Mucuna</taxon>
    </lineage>
</organism>
<dbReference type="InterPro" id="IPR044782">
    <property type="entry name" value="SIA1/STLP5"/>
</dbReference>
<evidence type="ECO:0000256" key="1">
    <source>
        <dbReference type="SAM" id="MobiDB-lite"/>
    </source>
</evidence>
<proteinExistence type="predicted"/>
<dbReference type="PANTHER" id="PTHR47486:SF1">
    <property type="entry name" value="SIALYLTRANSFERASE-LIKE PROTEIN 1"/>
    <property type="match status" value="1"/>
</dbReference>
<protein>
    <submittedName>
        <fullName evidence="2">Sialyltransferase-like protein 1</fullName>
    </submittedName>
</protein>
<feature type="region of interest" description="Disordered" evidence="1">
    <location>
        <begin position="1"/>
        <end position="26"/>
    </location>
</feature>
<gene>
    <name evidence="2" type="primary">SIA1</name>
    <name evidence="2" type="ORF">CR513_05400</name>
</gene>
<evidence type="ECO:0000313" key="2">
    <source>
        <dbReference type="EMBL" id="RDY10125.1"/>
    </source>
</evidence>
<sequence length="182" mass="21051">MENRLGQNLEQPNKTNKTTNQQGKGYQDCPIWRSVAPDMVIKRDMILAKNLQNLDVKKRVVGLHEEKEVSLQMSELNFCKDAAKLLSSFEDREKNMTTMLTKEYLDAGPGGWVDYAPLWIMQLRTKKCTNKTLCEENLIYYYLRSPHFIRSSFVPNMIHGNGSVCGYVLIHDIRFDMLIAKT</sequence>
<dbReference type="GO" id="GO:0008373">
    <property type="term" value="F:sialyltransferase activity"/>
    <property type="evidence" value="ECO:0007669"/>
    <property type="project" value="InterPro"/>
</dbReference>
<accession>A0A371I519</accession>
<name>A0A371I519_MUCPR</name>
<dbReference type="OrthoDB" id="10264956at2759"/>
<dbReference type="EMBL" id="QJKJ01000906">
    <property type="protein sequence ID" value="RDY10125.1"/>
    <property type="molecule type" value="Genomic_DNA"/>
</dbReference>
<keyword evidence="3" id="KW-1185">Reference proteome</keyword>
<dbReference type="Proteomes" id="UP000257109">
    <property type="component" value="Unassembled WGS sequence"/>
</dbReference>
<dbReference type="PANTHER" id="PTHR47486">
    <property type="entry name" value="SIALYLTRANSFERASE-LIKE PROTEIN 1"/>
    <property type="match status" value="1"/>
</dbReference>
<dbReference type="STRING" id="157652.A0A371I519"/>